<evidence type="ECO:0000259" key="3">
    <source>
        <dbReference type="Pfam" id="PF00652"/>
    </source>
</evidence>
<dbReference type="InterPro" id="IPR035992">
    <property type="entry name" value="Ricin_B-like_lectins"/>
</dbReference>
<dbReference type="InterPro" id="IPR000772">
    <property type="entry name" value="Ricin_B_lectin"/>
</dbReference>
<dbReference type="PROSITE" id="PS50231">
    <property type="entry name" value="RICIN_B_LECTIN"/>
    <property type="match status" value="1"/>
</dbReference>
<accession>A0A8K1C534</accession>
<feature type="region of interest" description="Disordered" evidence="1">
    <location>
        <begin position="165"/>
        <end position="198"/>
    </location>
</feature>
<keyword evidence="5" id="KW-1185">Reference proteome</keyword>
<name>A0A8K1C534_PYTOL</name>
<feature type="chain" id="PRO_5035478101" description="Ricin B lectin domain-containing protein" evidence="2">
    <location>
        <begin position="20"/>
        <end position="198"/>
    </location>
</feature>
<comment type="caution">
    <text evidence="4">The sequence shown here is derived from an EMBL/GenBank/DDBJ whole genome shotgun (WGS) entry which is preliminary data.</text>
</comment>
<gene>
    <name evidence="4" type="ORF">Poli38472_006600</name>
</gene>
<dbReference type="EMBL" id="SPLM01000145">
    <property type="protein sequence ID" value="TMW56590.1"/>
    <property type="molecule type" value="Genomic_DNA"/>
</dbReference>
<feature type="domain" description="Ricin B lectin" evidence="3">
    <location>
        <begin position="27"/>
        <end position="103"/>
    </location>
</feature>
<evidence type="ECO:0000313" key="5">
    <source>
        <dbReference type="Proteomes" id="UP000794436"/>
    </source>
</evidence>
<dbReference type="Proteomes" id="UP000794436">
    <property type="component" value="Unassembled WGS sequence"/>
</dbReference>
<sequence length="198" mass="21180">MKLYAWVTLLTAGIESVHGLSSPFSVKVKQTGQCVDFSSTSSGYAAVRKNCNNGANQVFVYDSTTQQVQSSANHNLCWTVSTELSTQDIIFLATCSTTNPKQQIVFRKLGSSNFAIGQFPTDSMSCIDSQGGNVKMLMCDAAYTTTQDFQKLEFVGCSVDTLVTPVPAPPPPPPPVVPPPPPPVVPPPPSTEDCDDVM</sequence>
<evidence type="ECO:0000313" key="4">
    <source>
        <dbReference type="EMBL" id="TMW56590.1"/>
    </source>
</evidence>
<keyword evidence="2" id="KW-0732">Signal</keyword>
<feature type="compositionally biased region" description="Pro residues" evidence="1">
    <location>
        <begin position="166"/>
        <end position="190"/>
    </location>
</feature>
<reference evidence="4" key="1">
    <citation type="submission" date="2019-03" db="EMBL/GenBank/DDBJ databases">
        <title>Long read genome sequence of the mycoparasitic Pythium oligandrum ATCC 38472 isolated from sugarbeet rhizosphere.</title>
        <authorList>
            <person name="Gaulin E."/>
        </authorList>
    </citation>
    <scope>NUCLEOTIDE SEQUENCE</scope>
    <source>
        <strain evidence="4">ATCC 38472_TT</strain>
    </source>
</reference>
<protein>
    <recommendedName>
        <fullName evidence="3">Ricin B lectin domain-containing protein</fullName>
    </recommendedName>
</protein>
<organism evidence="4 5">
    <name type="scientific">Pythium oligandrum</name>
    <name type="common">Mycoparasitic fungus</name>
    <dbReference type="NCBI Taxonomy" id="41045"/>
    <lineage>
        <taxon>Eukaryota</taxon>
        <taxon>Sar</taxon>
        <taxon>Stramenopiles</taxon>
        <taxon>Oomycota</taxon>
        <taxon>Peronosporomycetes</taxon>
        <taxon>Pythiales</taxon>
        <taxon>Pythiaceae</taxon>
        <taxon>Pythium</taxon>
    </lineage>
</organism>
<evidence type="ECO:0000256" key="2">
    <source>
        <dbReference type="SAM" id="SignalP"/>
    </source>
</evidence>
<evidence type="ECO:0000256" key="1">
    <source>
        <dbReference type="SAM" id="MobiDB-lite"/>
    </source>
</evidence>
<proteinExistence type="predicted"/>
<dbReference type="SUPFAM" id="SSF50370">
    <property type="entry name" value="Ricin B-like lectins"/>
    <property type="match status" value="1"/>
</dbReference>
<dbReference type="Pfam" id="PF00652">
    <property type="entry name" value="Ricin_B_lectin"/>
    <property type="match status" value="1"/>
</dbReference>
<dbReference type="Gene3D" id="2.80.10.50">
    <property type="match status" value="1"/>
</dbReference>
<dbReference type="AlphaFoldDB" id="A0A8K1C534"/>
<feature type="signal peptide" evidence="2">
    <location>
        <begin position="1"/>
        <end position="19"/>
    </location>
</feature>